<comment type="pathway">
    <text evidence="2">Cell wall biogenesis; lipoteichoic acid biosynthesis.</text>
</comment>
<dbReference type="CDD" id="cd16015">
    <property type="entry name" value="LTA_synthase"/>
    <property type="match status" value="1"/>
</dbReference>
<evidence type="ECO:0000256" key="5">
    <source>
        <dbReference type="ARBA" id="ARBA00022989"/>
    </source>
</evidence>
<evidence type="ECO:0000259" key="8">
    <source>
        <dbReference type="Pfam" id="PF00884"/>
    </source>
</evidence>
<gene>
    <name evidence="9" type="ORF">I573_01245</name>
</gene>
<keyword evidence="10" id="KW-1185">Reference proteome</keyword>
<dbReference type="AlphaFoldDB" id="S0KRC1"/>
<evidence type="ECO:0000256" key="4">
    <source>
        <dbReference type="ARBA" id="ARBA00022692"/>
    </source>
</evidence>
<dbReference type="Pfam" id="PF00884">
    <property type="entry name" value="Sulfatase"/>
    <property type="match status" value="1"/>
</dbReference>
<dbReference type="RefSeq" id="WP_016185883.1">
    <property type="nucleotide sequence ID" value="NZ_ASWO01000005.1"/>
</dbReference>
<evidence type="ECO:0000313" key="9">
    <source>
        <dbReference type="EMBL" id="EOT83523.1"/>
    </source>
</evidence>
<dbReference type="GO" id="GO:0005886">
    <property type="term" value="C:plasma membrane"/>
    <property type="evidence" value="ECO:0007669"/>
    <property type="project" value="UniProtKB-SubCell"/>
</dbReference>
<keyword evidence="3" id="KW-1003">Cell membrane</keyword>
<evidence type="ECO:0000256" key="2">
    <source>
        <dbReference type="ARBA" id="ARBA00004936"/>
    </source>
</evidence>
<keyword evidence="4 7" id="KW-0812">Transmembrane</keyword>
<dbReference type="OrthoDB" id="243547at2"/>
<keyword evidence="5 7" id="KW-1133">Transmembrane helix</keyword>
<evidence type="ECO:0000256" key="1">
    <source>
        <dbReference type="ARBA" id="ARBA00004651"/>
    </source>
</evidence>
<organism evidence="9 10">
    <name type="scientific">Enterococcus sulfureus ATCC 49903</name>
    <dbReference type="NCBI Taxonomy" id="1140003"/>
    <lineage>
        <taxon>Bacteria</taxon>
        <taxon>Bacillati</taxon>
        <taxon>Bacillota</taxon>
        <taxon>Bacilli</taxon>
        <taxon>Lactobacillales</taxon>
        <taxon>Enterococcaceae</taxon>
        <taxon>Enterococcus</taxon>
    </lineage>
</organism>
<feature type="transmembrane region" description="Helical" evidence="7">
    <location>
        <begin position="122"/>
        <end position="143"/>
    </location>
</feature>
<feature type="transmembrane region" description="Helical" evidence="7">
    <location>
        <begin position="7"/>
        <end position="27"/>
    </location>
</feature>
<dbReference type="SUPFAM" id="SSF53649">
    <property type="entry name" value="Alkaline phosphatase-like"/>
    <property type="match status" value="1"/>
</dbReference>
<feature type="transmembrane region" description="Helical" evidence="7">
    <location>
        <begin position="51"/>
        <end position="69"/>
    </location>
</feature>
<dbReference type="Gene3D" id="3.40.720.10">
    <property type="entry name" value="Alkaline Phosphatase, subunit A"/>
    <property type="match status" value="1"/>
</dbReference>
<sequence length="603" mass="69833">MNRPSFVAKCSATIASIVYIFASHFYLQWCQNHFSVSLAYKFAFEWHTEKFLLGSICLALVYVWLSTVIGSYKLGAMVYFVGIGLVGFVTSQKMSYRNEPLYPDDFRLMFQWQMFRDLIPNWLFWLILIVVLGMCGLVLGQIVRSLIRPKWYQTKRLVVFLLTSVALVSLGQFNQEGNWMRQAYNKSALWIPYSQEMNYYNVGFVGGFLYNLFVPTMEPVEGYSKQAIEDIVTRYNTRAKEEVVETEQPNIVYVMSESFSDPSRLKGITLPNDPLERYRVEQQQTRAGQMLSQGYGGGTANIEFEALTGFSMSLLAPQMTTSYTMLVPKLDHMPSLVSFLNAQNYETTAIHPYDTSMYRRKEVYSILGFDHFYDQSDFKNAVRQENNPYISDQSAYEKVLAQLKNSSTPQFVHLVTMQTHMPYGTKYTTHPFQMAGFDTEVAADYLEDIHLSSEAFVDFLADLKQLDQRTLVVFWGDHLPGIYDETIREQNEEVQMHLTDFMFYDSKTAFTPQNDLILSPYYFAPELLVDRGLPISGFYALLHQVSEFLPAEEKNQSYQQKNWQATRTLTKEQAKIFHDYQLITYDIVAGEQYSLDDFFTLPQ</sequence>
<feature type="transmembrane region" description="Helical" evidence="7">
    <location>
        <begin position="155"/>
        <end position="173"/>
    </location>
</feature>
<evidence type="ECO:0000256" key="6">
    <source>
        <dbReference type="ARBA" id="ARBA00023136"/>
    </source>
</evidence>
<dbReference type="PANTHER" id="PTHR47371:SF3">
    <property type="entry name" value="PHOSPHOGLYCEROL TRANSFERASE I"/>
    <property type="match status" value="1"/>
</dbReference>
<dbReference type="PATRIC" id="fig|1140003.3.peg.1388"/>
<keyword evidence="6 7" id="KW-0472">Membrane</keyword>
<evidence type="ECO:0000313" key="10">
    <source>
        <dbReference type="Proteomes" id="UP000015961"/>
    </source>
</evidence>
<comment type="caution">
    <text evidence="9">The sequence shown here is derived from an EMBL/GenBank/DDBJ whole genome shotgun (WGS) entry which is preliminary data.</text>
</comment>
<reference evidence="9 10" key="1">
    <citation type="submission" date="2013-03" db="EMBL/GenBank/DDBJ databases">
        <title>The Genome Sequence of Enterococcus sulfureus ATCC_49903 (PacBio/Illumina hybrid assembly).</title>
        <authorList>
            <consortium name="The Broad Institute Genomics Platform"/>
            <consortium name="The Broad Institute Genome Sequencing Center for Infectious Disease"/>
            <person name="Earl A."/>
            <person name="Russ C."/>
            <person name="Gilmore M."/>
            <person name="Surin D."/>
            <person name="Walker B."/>
            <person name="Young S."/>
            <person name="Zeng Q."/>
            <person name="Gargeya S."/>
            <person name="Fitzgerald M."/>
            <person name="Haas B."/>
            <person name="Abouelleil A."/>
            <person name="Allen A.W."/>
            <person name="Alvarado L."/>
            <person name="Arachchi H.M."/>
            <person name="Berlin A.M."/>
            <person name="Chapman S.B."/>
            <person name="Gainer-Dewar J."/>
            <person name="Goldberg J."/>
            <person name="Griggs A."/>
            <person name="Gujja S."/>
            <person name="Hansen M."/>
            <person name="Howarth C."/>
            <person name="Imamovic A."/>
            <person name="Ireland A."/>
            <person name="Larimer J."/>
            <person name="McCowan C."/>
            <person name="Murphy C."/>
            <person name="Pearson M."/>
            <person name="Poon T.W."/>
            <person name="Priest M."/>
            <person name="Roberts A."/>
            <person name="Saif S."/>
            <person name="Shea T."/>
            <person name="Sisk P."/>
            <person name="Sykes S."/>
            <person name="Wortman J."/>
            <person name="Nusbaum C."/>
            <person name="Birren B."/>
        </authorList>
    </citation>
    <scope>NUCLEOTIDE SEQUENCE [LARGE SCALE GENOMIC DNA]</scope>
    <source>
        <strain evidence="9 10">ATCC 49903</strain>
    </source>
</reference>
<comment type="subcellular location">
    <subcellularLocation>
        <location evidence="1">Cell membrane</location>
        <topology evidence="1">Multi-pass membrane protein</topology>
    </subcellularLocation>
</comment>
<dbReference type="PANTHER" id="PTHR47371">
    <property type="entry name" value="LIPOTEICHOIC ACID SYNTHASE"/>
    <property type="match status" value="1"/>
</dbReference>
<dbReference type="STRING" id="1140003.OMY_01435"/>
<dbReference type="EMBL" id="ASWO01000005">
    <property type="protein sequence ID" value="EOT83523.1"/>
    <property type="molecule type" value="Genomic_DNA"/>
</dbReference>
<feature type="domain" description="Sulfatase N-terminal" evidence="8">
    <location>
        <begin position="249"/>
        <end position="528"/>
    </location>
</feature>
<proteinExistence type="predicted"/>
<evidence type="ECO:0000256" key="7">
    <source>
        <dbReference type="SAM" id="Phobius"/>
    </source>
</evidence>
<dbReference type="Proteomes" id="UP000015961">
    <property type="component" value="Unassembled WGS sequence"/>
</dbReference>
<protein>
    <recommendedName>
        <fullName evidence="8">Sulfatase N-terminal domain-containing protein</fullName>
    </recommendedName>
</protein>
<dbReference type="InterPro" id="IPR050448">
    <property type="entry name" value="OpgB/LTA_synthase_biosynth"/>
</dbReference>
<name>S0KRC1_9ENTE</name>
<evidence type="ECO:0000256" key="3">
    <source>
        <dbReference type="ARBA" id="ARBA00022475"/>
    </source>
</evidence>
<feature type="transmembrane region" description="Helical" evidence="7">
    <location>
        <begin position="76"/>
        <end position="96"/>
    </location>
</feature>
<dbReference type="InterPro" id="IPR017850">
    <property type="entry name" value="Alkaline_phosphatase_core_sf"/>
</dbReference>
<accession>S0KRC1</accession>
<dbReference type="InterPro" id="IPR000917">
    <property type="entry name" value="Sulfatase_N"/>
</dbReference>
<dbReference type="eggNOG" id="COG1368">
    <property type="taxonomic scope" value="Bacteria"/>
</dbReference>